<keyword evidence="1" id="KW-1133">Transmembrane helix</keyword>
<sequence length="385" mass="43395">MLTEEQLRDLQKWEEAGDNRKVEADILQPGAFDAWNKQMDNLDVSTQWTMYLNRMQRTTTRKKVIRLNIIRTVSAVAAMLVLAVSIGIVWKLTTEKPQKLALAEVSIEPGSKNAQLFLDNGQVIDLKAADAKSIDEGDVKIENNEGVLVYNDSQVAENKETAAKAKYVTNRLSIPRGGEYQLVLPDGSRVWLNSESELTYTVPFSPNERHVNLKGEAYFEVAHNKDKPFTVSTPSQTIEVLGTQFDVSAYSDDESIVTTLVEGKVKVEYKNSDKGTEVTYLAPNDQLVLNTETSAAKISQVDTHVYTAWKDGRFVFRNEPLESLLKTVARWYDVQIKIEDESVKAIHFTGDLPRYKNMNSLLKILETETSVHVEMSDDKILTVTK</sequence>
<feature type="transmembrane region" description="Helical" evidence="1">
    <location>
        <begin position="69"/>
        <end position="90"/>
    </location>
</feature>
<reference evidence="4 5" key="1">
    <citation type="submission" date="2018-09" db="EMBL/GenBank/DDBJ databases">
        <title>Genomic Encyclopedia of Archaeal and Bacterial Type Strains, Phase II (KMG-II): from individual species to whole genera.</title>
        <authorList>
            <person name="Goeker M."/>
        </authorList>
    </citation>
    <scope>NUCLEOTIDE SEQUENCE [LARGE SCALE GENOMIC DNA]</scope>
    <source>
        <strain evidence="4 5">DSM 27148</strain>
    </source>
</reference>
<dbReference type="Proteomes" id="UP000283387">
    <property type="component" value="Unassembled WGS sequence"/>
</dbReference>
<dbReference type="Gene3D" id="3.55.50.30">
    <property type="match status" value="1"/>
</dbReference>
<evidence type="ECO:0000259" key="2">
    <source>
        <dbReference type="Pfam" id="PF04773"/>
    </source>
</evidence>
<comment type="caution">
    <text evidence="4">The sequence shown here is derived from an EMBL/GenBank/DDBJ whole genome shotgun (WGS) entry which is preliminary data.</text>
</comment>
<keyword evidence="5" id="KW-1185">Reference proteome</keyword>
<evidence type="ECO:0000313" key="5">
    <source>
        <dbReference type="Proteomes" id="UP000283387"/>
    </source>
</evidence>
<evidence type="ECO:0000313" key="4">
    <source>
        <dbReference type="EMBL" id="RKD90934.1"/>
    </source>
</evidence>
<keyword evidence="1" id="KW-0472">Membrane</keyword>
<dbReference type="Pfam" id="PF04773">
    <property type="entry name" value="FecR"/>
    <property type="match status" value="1"/>
</dbReference>
<dbReference type="InterPro" id="IPR006860">
    <property type="entry name" value="FecR"/>
</dbReference>
<dbReference type="InterPro" id="IPR032508">
    <property type="entry name" value="FecR_C"/>
</dbReference>
<dbReference type="GO" id="GO:0016989">
    <property type="term" value="F:sigma factor antagonist activity"/>
    <property type="evidence" value="ECO:0007669"/>
    <property type="project" value="TreeGrafter"/>
</dbReference>
<dbReference type="Gene3D" id="2.60.120.1440">
    <property type="match status" value="1"/>
</dbReference>
<gene>
    <name evidence="4" type="ORF">BC643_1279</name>
</gene>
<dbReference type="AlphaFoldDB" id="A0A419W658"/>
<feature type="domain" description="Protein FecR C-terminal" evidence="3">
    <location>
        <begin position="313"/>
        <end position="381"/>
    </location>
</feature>
<evidence type="ECO:0000256" key="1">
    <source>
        <dbReference type="SAM" id="Phobius"/>
    </source>
</evidence>
<dbReference type="InterPro" id="IPR012373">
    <property type="entry name" value="Ferrdict_sens_TM"/>
</dbReference>
<dbReference type="Pfam" id="PF16344">
    <property type="entry name" value="FecR_C"/>
    <property type="match status" value="1"/>
</dbReference>
<keyword evidence="1" id="KW-0812">Transmembrane</keyword>
<proteinExistence type="predicted"/>
<name>A0A419W658_9BACT</name>
<evidence type="ECO:0000259" key="3">
    <source>
        <dbReference type="Pfam" id="PF16344"/>
    </source>
</evidence>
<protein>
    <submittedName>
        <fullName evidence="4">FecR family protein</fullName>
    </submittedName>
</protein>
<organism evidence="4 5">
    <name type="scientific">Mangrovibacterium diazotrophicum</name>
    <dbReference type="NCBI Taxonomy" id="1261403"/>
    <lineage>
        <taxon>Bacteria</taxon>
        <taxon>Pseudomonadati</taxon>
        <taxon>Bacteroidota</taxon>
        <taxon>Bacteroidia</taxon>
        <taxon>Marinilabiliales</taxon>
        <taxon>Prolixibacteraceae</taxon>
        <taxon>Mangrovibacterium</taxon>
    </lineage>
</organism>
<dbReference type="FunFam" id="2.60.120.1440:FF:000001">
    <property type="entry name" value="Putative anti-sigma factor"/>
    <property type="match status" value="1"/>
</dbReference>
<dbReference type="EMBL" id="RAPN01000001">
    <property type="protein sequence ID" value="RKD90934.1"/>
    <property type="molecule type" value="Genomic_DNA"/>
</dbReference>
<feature type="domain" description="FecR protein" evidence="2">
    <location>
        <begin position="172"/>
        <end position="266"/>
    </location>
</feature>
<dbReference type="PANTHER" id="PTHR30273">
    <property type="entry name" value="PERIPLASMIC SIGNAL SENSOR AND SIGMA FACTOR ACTIVATOR FECR-RELATED"/>
    <property type="match status" value="1"/>
</dbReference>
<accession>A0A419W658</accession>
<dbReference type="PIRSF" id="PIRSF018266">
    <property type="entry name" value="FecR"/>
    <property type="match status" value="1"/>
</dbReference>
<dbReference type="PANTHER" id="PTHR30273:SF2">
    <property type="entry name" value="PROTEIN FECR"/>
    <property type="match status" value="1"/>
</dbReference>